<name>A0A835QCB7_VANPL</name>
<keyword evidence="6" id="KW-0325">Glycoprotein</keyword>
<feature type="domain" description="GP-PDE" evidence="10">
    <location>
        <begin position="337"/>
        <end position="639"/>
    </location>
</feature>
<dbReference type="InterPro" id="IPR030395">
    <property type="entry name" value="GP_PDE_dom"/>
</dbReference>
<gene>
    <name evidence="11" type="ORF">HPP92_017843</name>
</gene>
<feature type="signal peptide" evidence="9">
    <location>
        <begin position="1"/>
        <end position="27"/>
    </location>
</feature>
<comment type="similarity">
    <text evidence="1">Belongs to the glycerophosphoryl diester phosphodiesterase family.</text>
</comment>
<protein>
    <recommendedName>
        <fullName evidence="2">glycerophosphodiester phosphodiesterase</fullName>
        <ecNumber evidence="2">3.1.4.46</ecNumber>
    </recommendedName>
</protein>
<evidence type="ECO:0000313" key="12">
    <source>
        <dbReference type="Proteomes" id="UP000636800"/>
    </source>
</evidence>
<dbReference type="PANTHER" id="PTHR43620:SF7">
    <property type="entry name" value="GLYCEROPHOSPHODIESTER PHOSPHODIESTERASE GDPD5-RELATED"/>
    <property type="match status" value="1"/>
</dbReference>
<keyword evidence="5" id="KW-0378">Hydrolase</keyword>
<feature type="compositionally biased region" description="Pro residues" evidence="8">
    <location>
        <begin position="691"/>
        <end position="715"/>
    </location>
</feature>
<dbReference type="SUPFAM" id="SSF51695">
    <property type="entry name" value="PLC-like phosphodiesterases"/>
    <property type="match status" value="2"/>
</dbReference>
<dbReference type="GO" id="GO:0006071">
    <property type="term" value="P:glycerol metabolic process"/>
    <property type="evidence" value="ECO:0007669"/>
    <property type="project" value="UniProtKB-KW"/>
</dbReference>
<dbReference type="PROSITE" id="PS51704">
    <property type="entry name" value="GP_PDE"/>
    <property type="match status" value="2"/>
</dbReference>
<evidence type="ECO:0000256" key="3">
    <source>
        <dbReference type="ARBA" id="ARBA00022729"/>
    </source>
</evidence>
<proteinExistence type="inferred from homology"/>
<evidence type="ECO:0000259" key="10">
    <source>
        <dbReference type="PROSITE" id="PS51704"/>
    </source>
</evidence>
<evidence type="ECO:0000256" key="2">
    <source>
        <dbReference type="ARBA" id="ARBA00012247"/>
    </source>
</evidence>
<dbReference type="GO" id="GO:0008889">
    <property type="term" value="F:glycerophosphodiester phosphodiesterase activity"/>
    <property type="evidence" value="ECO:0007669"/>
    <property type="project" value="UniProtKB-EC"/>
</dbReference>
<evidence type="ECO:0000256" key="5">
    <source>
        <dbReference type="ARBA" id="ARBA00022801"/>
    </source>
</evidence>
<keyword evidence="12" id="KW-1185">Reference proteome</keyword>
<comment type="catalytic activity">
    <reaction evidence="7">
        <text>a sn-glycero-3-phosphodiester + H2O = an alcohol + sn-glycerol 3-phosphate + H(+)</text>
        <dbReference type="Rhea" id="RHEA:12969"/>
        <dbReference type="ChEBI" id="CHEBI:15377"/>
        <dbReference type="ChEBI" id="CHEBI:15378"/>
        <dbReference type="ChEBI" id="CHEBI:30879"/>
        <dbReference type="ChEBI" id="CHEBI:57597"/>
        <dbReference type="ChEBI" id="CHEBI:83408"/>
        <dbReference type="EC" id="3.1.4.46"/>
    </reaction>
</comment>
<feature type="region of interest" description="Disordered" evidence="8">
    <location>
        <begin position="691"/>
        <end position="721"/>
    </location>
</feature>
<dbReference type="InterPro" id="IPR017946">
    <property type="entry name" value="PLC-like_Pdiesterase_TIM-brl"/>
</dbReference>
<feature type="domain" description="GP-PDE" evidence="10">
    <location>
        <begin position="44"/>
        <end position="321"/>
    </location>
</feature>
<evidence type="ECO:0000256" key="7">
    <source>
        <dbReference type="ARBA" id="ARBA00047512"/>
    </source>
</evidence>
<comment type="caution">
    <text evidence="11">The sequence shown here is derived from an EMBL/GenBank/DDBJ whole genome shotgun (WGS) entry which is preliminary data.</text>
</comment>
<keyword evidence="4" id="KW-0319">Glycerol metabolism</keyword>
<sequence length="742" mass="80710">MMERGFWWMAAAGVSALLLLLPGTSVAAQKTNASTWQTLRGDVPIVIAKGGFSGLFPDSSSGAYLFAVAAGSPNTNFWCDVRLTKDGIGICLPNIKLDNCTTIANLFPQGKKDYLVNGIRTEGWFSVDFTFDDLANVTYVQGQVKSVPLWLNVQNAIFYSQHNLSMRSYILSITRNVVIDYISSPEIGFLTSLGTRLQKTKTKLVFRFLGEDVTEPSTNQTYGTLLKNLTFIKTFASGILVPKHYILPVTSDLYLEPYTSIVTDAHKEGLEIYAGDFVNDVAIPYNYSYDPLAEYLSFIDNDKFSVDGFLTDFPVTPAEAVGCFSHINKSSIDHGKPVIFSHNGASGDYPDCTDLAYQKAVDDGADIIDCPVQVTQDGVIICMSSIDLMGVTTVGQSPFRSRLSTIAELQSPPGIFTFNLTWDEINKNLTPSISSPFLNYNGMVRNPRSKNAGNFMTLSDFLSFAKGKAISGILINIEHAAFLAENIGISVADGVISALKDAGYNNQTTLDVIIQSSNSSVLTYMKQRTKYKLMYRVDESIQDASAPSITDIKKFADSVAVDTQSIYPVTRKFIVNGTHLTTSLQKAGLLVHVYVLMNEFVSQPWDFFSDPYVQLNSYVQGTDVDGIITDFPASARAYKRNLCRNLGDNTPNYMLPVQVGGLLQVIPNTAQPPALPPLPVLEDSDVVEPSLPPAVPIKPSPPTSSSPPQGNPSAPPSGVRALSPKSSAIVSMVVILAAVLFS</sequence>
<dbReference type="GO" id="GO:0006629">
    <property type="term" value="P:lipid metabolic process"/>
    <property type="evidence" value="ECO:0007669"/>
    <property type="project" value="InterPro"/>
</dbReference>
<dbReference type="EC" id="3.1.4.46" evidence="2"/>
<dbReference type="Proteomes" id="UP000636800">
    <property type="component" value="Unassembled WGS sequence"/>
</dbReference>
<evidence type="ECO:0000256" key="6">
    <source>
        <dbReference type="ARBA" id="ARBA00023180"/>
    </source>
</evidence>
<dbReference type="AlphaFoldDB" id="A0A835QCB7"/>
<accession>A0A835QCB7</accession>
<evidence type="ECO:0000256" key="1">
    <source>
        <dbReference type="ARBA" id="ARBA00007277"/>
    </source>
</evidence>
<reference evidence="11 12" key="1">
    <citation type="journal article" date="2020" name="Nat. Food">
        <title>A phased Vanilla planifolia genome enables genetic improvement of flavour and production.</title>
        <authorList>
            <person name="Hasing T."/>
            <person name="Tang H."/>
            <person name="Brym M."/>
            <person name="Khazi F."/>
            <person name="Huang T."/>
            <person name="Chambers A.H."/>
        </authorList>
    </citation>
    <scope>NUCLEOTIDE SEQUENCE [LARGE SCALE GENOMIC DNA]</scope>
    <source>
        <tissue evidence="11">Leaf</tissue>
    </source>
</reference>
<evidence type="ECO:0000256" key="4">
    <source>
        <dbReference type="ARBA" id="ARBA00022798"/>
    </source>
</evidence>
<evidence type="ECO:0000313" key="11">
    <source>
        <dbReference type="EMBL" id="KAG0466263.1"/>
    </source>
</evidence>
<evidence type="ECO:0000256" key="9">
    <source>
        <dbReference type="SAM" id="SignalP"/>
    </source>
</evidence>
<organism evidence="11 12">
    <name type="scientific">Vanilla planifolia</name>
    <name type="common">Vanilla</name>
    <dbReference type="NCBI Taxonomy" id="51239"/>
    <lineage>
        <taxon>Eukaryota</taxon>
        <taxon>Viridiplantae</taxon>
        <taxon>Streptophyta</taxon>
        <taxon>Embryophyta</taxon>
        <taxon>Tracheophyta</taxon>
        <taxon>Spermatophyta</taxon>
        <taxon>Magnoliopsida</taxon>
        <taxon>Liliopsida</taxon>
        <taxon>Asparagales</taxon>
        <taxon>Orchidaceae</taxon>
        <taxon>Vanilloideae</taxon>
        <taxon>Vanilleae</taxon>
        <taxon>Vanilla</taxon>
    </lineage>
</organism>
<keyword evidence="3 9" id="KW-0732">Signal</keyword>
<dbReference type="Gene3D" id="3.20.20.190">
    <property type="entry name" value="Phosphatidylinositol (PI) phosphodiesterase"/>
    <property type="match status" value="3"/>
</dbReference>
<evidence type="ECO:0000256" key="8">
    <source>
        <dbReference type="SAM" id="MobiDB-lite"/>
    </source>
</evidence>
<dbReference type="CDD" id="cd08603">
    <property type="entry name" value="GDPD_SHV3_repeat_1"/>
    <property type="match status" value="1"/>
</dbReference>
<dbReference type="FunFam" id="3.20.20.190:FF:000011">
    <property type="entry name" value="Glycerophosphodiester phosphodiesterase GDPDL3"/>
    <property type="match status" value="1"/>
</dbReference>
<dbReference type="CDD" id="cd08604">
    <property type="entry name" value="GDPD_SHV3_repeat_2"/>
    <property type="match status" value="1"/>
</dbReference>
<dbReference type="Pfam" id="PF03009">
    <property type="entry name" value="GDPD"/>
    <property type="match status" value="1"/>
</dbReference>
<dbReference type="EMBL" id="JADCNL010000009">
    <property type="protein sequence ID" value="KAG0466263.1"/>
    <property type="molecule type" value="Genomic_DNA"/>
</dbReference>
<dbReference type="PANTHER" id="PTHR43620">
    <property type="entry name" value="GLYCEROPHOSPHORYL DIESTER PHOSPHODIESTERASE"/>
    <property type="match status" value="1"/>
</dbReference>
<feature type="chain" id="PRO_5032302030" description="glycerophosphodiester phosphodiesterase" evidence="9">
    <location>
        <begin position="28"/>
        <end position="742"/>
    </location>
</feature>